<organism evidence="4 5">
    <name type="scientific">Catenulispora yoronensis</name>
    <dbReference type="NCBI Taxonomy" id="450799"/>
    <lineage>
        <taxon>Bacteria</taxon>
        <taxon>Bacillati</taxon>
        <taxon>Actinomycetota</taxon>
        <taxon>Actinomycetes</taxon>
        <taxon>Catenulisporales</taxon>
        <taxon>Catenulisporaceae</taxon>
        <taxon>Catenulispora</taxon>
    </lineage>
</organism>
<dbReference type="Pfam" id="PF01596">
    <property type="entry name" value="Methyltransf_3"/>
    <property type="match status" value="1"/>
</dbReference>
<dbReference type="Gene3D" id="3.40.50.150">
    <property type="entry name" value="Vaccinia Virus protein VP39"/>
    <property type="match status" value="1"/>
</dbReference>
<protein>
    <submittedName>
        <fullName evidence="4">Class I SAM-dependent methyltransferase</fullName>
    </submittedName>
</protein>
<keyword evidence="5" id="KW-1185">Reference proteome</keyword>
<evidence type="ECO:0000313" key="5">
    <source>
        <dbReference type="Proteomes" id="UP001500751"/>
    </source>
</evidence>
<keyword evidence="1 4" id="KW-0489">Methyltransferase</keyword>
<gene>
    <name evidence="4" type="ORF">GCM10009839_10510</name>
</gene>
<evidence type="ECO:0000256" key="2">
    <source>
        <dbReference type="ARBA" id="ARBA00022679"/>
    </source>
</evidence>
<dbReference type="InterPro" id="IPR050362">
    <property type="entry name" value="Cation-dep_OMT"/>
</dbReference>
<dbReference type="Proteomes" id="UP001500751">
    <property type="component" value="Unassembled WGS sequence"/>
</dbReference>
<accession>A0ABP5F4E0</accession>
<dbReference type="InterPro" id="IPR029063">
    <property type="entry name" value="SAM-dependent_MTases_sf"/>
</dbReference>
<sequence>MIHTLTSHHRSDLQAPSPRIVGTMTRVSIHLDDTLQRYVVDHTTALDAAQSALVTRTAALGDPSGMQIGAEQAQLLTLLTRLTGARQAVEVGTFTGFSAIAIARGLAPGGKLLCCDISEEWTTIARQAWQEAGVSDRIDLRLAPAAETLNALPQEEHIDFAFIDADKESYWTYYSAILPRLRPGGVIAVDNVLWSGRVAESANDDTGADAGGNTQALREFNDKVVRDERVDVVMLPVGDGVSLIYKR</sequence>
<comment type="caution">
    <text evidence="4">The sequence shown here is derived from an EMBL/GenBank/DDBJ whole genome shotgun (WGS) entry which is preliminary data.</text>
</comment>
<keyword evidence="3" id="KW-0949">S-adenosyl-L-methionine</keyword>
<evidence type="ECO:0000256" key="3">
    <source>
        <dbReference type="ARBA" id="ARBA00022691"/>
    </source>
</evidence>
<reference evidence="5" key="1">
    <citation type="journal article" date="2019" name="Int. J. Syst. Evol. Microbiol.">
        <title>The Global Catalogue of Microorganisms (GCM) 10K type strain sequencing project: providing services to taxonomists for standard genome sequencing and annotation.</title>
        <authorList>
            <consortium name="The Broad Institute Genomics Platform"/>
            <consortium name="The Broad Institute Genome Sequencing Center for Infectious Disease"/>
            <person name="Wu L."/>
            <person name="Ma J."/>
        </authorList>
    </citation>
    <scope>NUCLEOTIDE SEQUENCE [LARGE SCALE GENOMIC DNA]</scope>
    <source>
        <strain evidence="5">JCM 16014</strain>
    </source>
</reference>
<dbReference type="EMBL" id="BAAAQN010000004">
    <property type="protein sequence ID" value="GAA2016721.1"/>
    <property type="molecule type" value="Genomic_DNA"/>
</dbReference>
<dbReference type="GO" id="GO:0032259">
    <property type="term" value="P:methylation"/>
    <property type="evidence" value="ECO:0007669"/>
    <property type="project" value="UniProtKB-KW"/>
</dbReference>
<evidence type="ECO:0000313" key="4">
    <source>
        <dbReference type="EMBL" id="GAA2016721.1"/>
    </source>
</evidence>
<name>A0ABP5F4E0_9ACTN</name>
<dbReference type="SUPFAM" id="SSF53335">
    <property type="entry name" value="S-adenosyl-L-methionine-dependent methyltransferases"/>
    <property type="match status" value="1"/>
</dbReference>
<proteinExistence type="predicted"/>
<keyword evidence="2" id="KW-0808">Transferase</keyword>
<evidence type="ECO:0000256" key="1">
    <source>
        <dbReference type="ARBA" id="ARBA00022603"/>
    </source>
</evidence>
<dbReference type="PANTHER" id="PTHR10509:SF14">
    <property type="entry name" value="CAFFEOYL-COA O-METHYLTRANSFERASE 3-RELATED"/>
    <property type="match status" value="1"/>
</dbReference>
<dbReference type="PANTHER" id="PTHR10509">
    <property type="entry name" value="O-METHYLTRANSFERASE-RELATED"/>
    <property type="match status" value="1"/>
</dbReference>
<dbReference type="GO" id="GO:0008168">
    <property type="term" value="F:methyltransferase activity"/>
    <property type="evidence" value="ECO:0007669"/>
    <property type="project" value="UniProtKB-KW"/>
</dbReference>
<dbReference type="CDD" id="cd02440">
    <property type="entry name" value="AdoMet_MTases"/>
    <property type="match status" value="1"/>
</dbReference>
<dbReference type="InterPro" id="IPR002935">
    <property type="entry name" value="SAM_O-MeTrfase"/>
</dbReference>
<dbReference type="PROSITE" id="PS51682">
    <property type="entry name" value="SAM_OMT_I"/>
    <property type="match status" value="1"/>
</dbReference>